<gene>
    <name evidence="6" type="primary">mftE</name>
    <name evidence="6" type="ORF">ACHIPZ_05755</name>
</gene>
<reference evidence="6 7" key="1">
    <citation type="submission" date="2024-10" db="EMBL/GenBank/DDBJ databases">
        <authorList>
            <person name="Riesco R."/>
        </authorList>
    </citation>
    <scope>NUCLEOTIDE SEQUENCE [LARGE SCALE GENOMIC DNA]</scope>
    <source>
        <strain evidence="6 7">NCIMB 15449</strain>
    </source>
</reference>
<dbReference type="PANTHER" id="PTHR35005">
    <property type="entry name" value="3-DEHYDRO-SCYLLO-INOSOSE HYDROLASE"/>
    <property type="match status" value="1"/>
</dbReference>
<sequence length="233" mass="24210">MFDDVVVSNLGSSVWSDRGNGTDSVAVPVGSVEQHGPHLPLDTDTTIAVAVAAQLTGTVLAPAIAYGASGEHEDFPGTVSIGAAALESVLIEYGRSSCRWAARVLFVNGHGGNAQSIANAVRQLRFEARDVAWLPCAVPGGDAHAGRTETSLLLHIAPDRVRLHRAEPGNTDPMAQLLPTLRAEGVRACSPNGVLGDPTGANAHEGEQLLAAMVVRSNSAVARWKPDSNGMLT</sequence>
<comment type="similarity">
    <text evidence="5">Belongs to the creatininase superfamily.</text>
</comment>
<dbReference type="EMBL" id="JBIMSO010000026">
    <property type="protein sequence ID" value="MFH5207721.1"/>
    <property type="molecule type" value="Genomic_DNA"/>
</dbReference>
<keyword evidence="3" id="KW-0378">Hydrolase</keyword>
<accession>A0ABW7JKU6</accession>
<dbReference type="Proteomes" id="UP001609175">
    <property type="component" value="Unassembled WGS sequence"/>
</dbReference>
<proteinExistence type="inferred from homology"/>
<dbReference type="Pfam" id="PF02633">
    <property type="entry name" value="Creatininase"/>
    <property type="match status" value="1"/>
</dbReference>
<protein>
    <submittedName>
        <fullName evidence="6">Mycofactocin biosynthesis peptidyl-dipeptidase MftE</fullName>
    </submittedName>
</protein>
<evidence type="ECO:0000256" key="3">
    <source>
        <dbReference type="ARBA" id="ARBA00022801"/>
    </source>
</evidence>
<evidence type="ECO:0000256" key="2">
    <source>
        <dbReference type="ARBA" id="ARBA00022723"/>
    </source>
</evidence>
<comment type="caution">
    <text evidence="6">The sequence shown here is derived from an EMBL/GenBank/DDBJ whole genome shotgun (WGS) entry which is preliminary data.</text>
</comment>
<dbReference type="PANTHER" id="PTHR35005:SF1">
    <property type="entry name" value="2-AMINO-5-FORMYLAMINO-6-RIBOSYLAMINOPYRIMIDIN-4(3H)-ONE 5'-MONOPHOSPHATE DEFORMYLASE"/>
    <property type="match status" value="1"/>
</dbReference>
<dbReference type="InterPro" id="IPR003785">
    <property type="entry name" value="Creatininase/forma_Hydrolase"/>
</dbReference>
<evidence type="ECO:0000256" key="5">
    <source>
        <dbReference type="ARBA" id="ARBA00024029"/>
    </source>
</evidence>
<comment type="cofactor">
    <cofactor evidence="1">
        <name>Zn(2+)</name>
        <dbReference type="ChEBI" id="CHEBI:29105"/>
    </cofactor>
</comment>
<evidence type="ECO:0000313" key="6">
    <source>
        <dbReference type="EMBL" id="MFH5207721.1"/>
    </source>
</evidence>
<name>A0ABW7JKU6_9NOCA</name>
<dbReference type="InterPro" id="IPR023871">
    <property type="entry name" value="MftE"/>
</dbReference>
<dbReference type="InterPro" id="IPR024087">
    <property type="entry name" value="Creatininase-like_sf"/>
</dbReference>
<organism evidence="6 7">
    <name type="scientific">Antrihabitans spumae</name>
    <dbReference type="NCBI Taxonomy" id="3373370"/>
    <lineage>
        <taxon>Bacteria</taxon>
        <taxon>Bacillati</taxon>
        <taxon>Actinomycetota</taxon>
        <taxon>Actinomycetes</taxon>
        <taxon>Mycobacteriales</taxon>
        <taxon>Nocardiaceae</taxon>
        <taxon>Antrihabitans</taxon>
    </lineage>
</organism>
<dbReference type="RefSeq" id="WP_395113170.1">
    <property type="nucleotide sequence ID" value="NZ_JBIMSO010000026.1"/>
</dbReference>
<dbReference type="SUPFAM" id="SSF102215">
    <property type="entry name" value="Creatininase"/>
    <property type="match status" value="1"/>
</dbReference>
<dbReference type="NCBIfam" id="TIGR03964">
    <property type="entry name" value="mycofact_creat"/>
    <property type="match status" value="1"/>
</dbReference>
<evidence type="ECO:0000256" key="4">
    <source>
        <dbReference type="ARBA" id="ARBA00022833"/>
    </source>
</evidence>
<evidence type="ECO:0000313" key="7">
    <source>
        <dbReference type="Proteomes" id="UP001609175"/>
    </source>
</evidence>
<keyword evidence="4" id="KW-0862">Zinc</keyword>
<keyword evidence="2" id="KW-0479">Metal-binding</keyword>
<dbReference type="Gene3D" id="3.40.50.10310">
    <property type="entry name" value="Creatininase"/>
    <property type="match status" value="1"/>
</dbReference>
<evidence type="ECO:0000256" key="1">
    <source>
        <dbReference type="ARBA" id="ARBA00001947"/>
    </source>
</evidence>